<dbReference type="AlphaFoldDB" id="A0A6V8K7C1"/>
<name>A0A6V8K7C1_9ACTN</name>
<protein>
    <submittedName>
        <fullName evidence="2">Uncharacterized protein</fullName>
    </submittedName>
</protein>
<gene>
    <name evidence="2" type="ORF">Phou_036000</name>
</gene>
<sequence>MTGIYLSLTLMALIPLLVVSGLLTKADDPDRVHAGLALLALCTLAAVAVAAYAAATSQWMELPLAALALLAITMDWDMTIARLRGRLPKLTPWLIGVRWGSSTNRRRPPS</sequence>
<reference evidence="2 3" key="1">
    <citation type="submission" date="2020-03" db="EMBL/GenBank/DDBJ databases">
        <title>Whole genome shotgun sequence of Phytohabitans houttuyneae NBRC 108639.</title>
        <authorList>
            <person name="Komaki H."/>
            <person name="Tamura T."/>
        </authorList>
    </citation>
    <scope>NUCLEOTIDE SEQUENCE [LARGE SCALE GENOMIC DNA]</scope>
    <source>
        <strain evidence="2 3">NBRC 108639</strain>
    </source>
</reference>
<evidence type="ECO:0000256" key="1">
    <source>
        <dbReference type="SAM" id="Phobius"/>
    </source>
</evidence>
<keyword evidence="1" id="KW-0812">Transmembrane</keyword>
<accession>A0A6V8K7C1</accession>
<keyword evidence="1" id="KW-0472">Membrane</keyword>
<evidence type="ECO:0000313" key="3">
    <source>
        <dbReference type="Proteomes" id="UP000482800"/>
    </source>
</evidence>
<comment type="caution">
    <text evidence="2">The sequence shown here is derived from an EMBL/GenBank/DDBJ whole genome shotgun (WGS) entry which is preliminary data.</text>
</comment>
<keyword evidence="1" id="KW-1133">Transmembrane helix</keyword>
<feature type="transmembrane region" description="Helical" evidence="1">
    <location>
        <begin position="36"/>
        <end position="56"/>
    </location>
</feature>
<evidence type="ECO:0000313" key="2">
    <source>
        <dbReference type="EMBL" id="GFJ79420.1"/>
    </source>
</evidence>
<dbReference type="Proteomes" id="UP000482800">
    <property type="component" value="Unassembled WGS sequence"/>
</dbReference>
<dbReference type="EMBL" id="BLPF01000001">
    <property type="protein sequence ID" value="GFJ79420.1"/>
    <property type="molecule type" value="Genomic_DNA"/>
</dbReference>
<keyword evidence="3" id="KW-1185">Reference proteome</keyword>
<dbReference type="RefSeq" id="WP_173056959.1">
    <property type="nucleotide sequence ID" value="NZ_BAABGO010000001.1"/>
</dbReference>
<proteinExistence type="predicted"/>
<feature type="transmembrane region" description="Helical" evidence="1">
    <location>
        <begin position="6"/>
        <end position="24"/>
    </location>
</feature>
<organism evidence="2 3">
    <name type="scientific">Phytohabitans houttuyneae</name>
    <dbReference type="NCBI Taxonomy" id="1076126"/>
    <lineage>
        <taxon>Bacteria</taxon>
        <taxon>Bacillati</taxon>
        <taxon>Actinomycetota</taxon>
        <taxon>Actinomycetes</taxon>
        <taxon>Micromonosporales</taxon>
        <taxon>Micromonosporaceae</taxon>
    </lineage>
</organism>
<reference evidence="2 3" key="2">
    <citation type="submission" date="2020-03" db="EMBL/GenBank/DDBJ databases">
        <authorList>
            <person name="Ichikawa N."/>
            <person name="Kimura A."/>
            <person name="Kitahashi Y."/>
            <person name="Uohara A."/>
        </authorList>
    </citation>
    <scope>NUCLEOTIDE SEQUENCE [LARGE SCALE GENOMIC DNA]</scope>
    <source>
        <strain evidence="2 3">NBRC 108639</strain>
    </source>
</reference>